<keyword evidence="12" id="KW-0325">Glycoprotein</keyword>
<keyword evidence="7" id="KW-0075">B-cell activation</keyword>
<dbReference type="InterPro" id="IPR053896">
    <property type="entry name" value="BTN3A2-like_Ig-C"/>
</dbReference>
<keyword evidence="11" id="KW-1015">Disulfide bond</keyword>
<protein>
    <recommendedName>
        <fullName evidence="14">ICOS ligand</fullName>
    </recommendedName>
    <alternativeName>
        <fullName evidence="16">B7 homolog 2</fullName>
    </alternativeName>
    <alternativeName>
        <fullName evidence="15">B7-like protein Gl50</fullName>
    </alternativeName>
    <alternativeName>
        <fullName evidence="17">B7-related protein 1</fullName>
    </alternativeName>
</protein>
<keyword evidence="13" id="KW-0393">Immunoglobulin domain</keyword>
<evidence type="ECO:0000256" key="10">
    <source>
        <dbReference type="ARBA" id="ARBA00023136"/>
    </source>
</evidence>
<evidence type="ECO:0000256" key="2">
    <source>
        <dbReference type="ARBA" id="ARBA00007591"/>
    </source>
</evidence>
<evidence type="ECO:0000256" key="8">
    <source>
        <dbReference type="ARBA" id="ARBA00022989"/>
    </source>
</evidence>
<dbReference type="Pfam" id="PF07686">
    <property type="entry name" value="V-set"/>
    <property type="match status" value="1"/>
</dbReference>
<dbReference type="PANTHER" id="PTHR24100">
    <property type="entry name" value="BUTYROPHILIN"/>
    <property type="match status" value="1"/>
</dbReference>
<evidence type="ECO:0000256" key="7">
    <source>
        <dbReference type="ARBA" id="ARBA00022936"/>
    </source>
</evidence>
<dbReference type="Gene3D" id="2.60.40.10">
    <property type="entry name" value="Immunoglobulins"/>
    <property type="match status" value="2"/>
</dbReference>
<dbReference type="FunFam" id="2.60.40.10:FF:000996">
    <property type="entry name" value="ICOS ligand isoform X2"/>
    <property type="match status" value="1"/>
</dbReference>
<evidence type="ECO:0000313" key="22">
    <source>
        <dbReference type="Proteomes" id="UP000694387"/>
    </source>
</evidence>
<reference evidence="21 22" key="1">
    <citation type="journal article" date="2020" name="Nat. Commun.">
        <title>Donkey genomes provide new insights into domestication and selection for coat color.</title>
        <authorList>
            <person name="Wang"/>
            <person name="C."/>
            <person name="Li"/>
            <person name="H."/>
            <person name="Guo"/>
            <person name="Y."/>
            <person name="Huang"/>
            <person name="J."/>
            <person name="Sun"/>
            <person name="Y."/>
            <person name="Min"/>
            <person name="J."/>
            <person name="Wang"/>
            <person name="J."/>
            <person name="Fang"/>
            <person name="X."/>
            <person name="Zhao"/>
            <person name="Z."/>
            <person name="Wang"/>
            <person name="S."/>
            <person name="Zhang"/>
            <person name="Y."/>
            <person name="Liu"/>
            <person name="Q."/>
            <person name="Jiang"/>
            <person name="Q."/>
            <person name="Wang"/>
            <person name="X."/>
            <person name="Guo"/>
            <person name="Y."/>
            <person name="Yang"/>
            <person name="C."/>
            <person name="Wang"/>
            <person name="Y."/>
            <person name="Tian"/>
            <person name="F."/>
            <person name="Zhuang"/>
            <person name="G."/>
            <person name="Fan"/>
            <person name="Y."/>
            <person name="Gao"/>
            <person name="Q."/>
            <person name="Li"/>
            <person name="Y."/>
            <person name="Ju"/>
            <person name="Z."/>
            <person name="Li"/>
            <person name="J."/>
            <person name="Li"/>
            <person name="R."/>
            <person name="Hou"/>
            <person name="M."/>
            <person name="Yang"/>
            <person name="G."/>
            <person name="Liu"/>
            <person name="G."/>
            <person name="Liu"/>
            <person name="W."/>
            <person name="Guo"/>
            <person name="J."/>
            <person name="Pan"/>
            <person name="S."/>
            <person name="Fan"/>
            <person name="G."/>
            <person name="Zhang"/>
            <person name="W."/>
            <person name="Zhang"/>
            <person name="R."/>
            <person name="Yu"/>
            <person name="J."/>
            <person name="Zhang"/>
            <person name="X."/>
            <person name="Yin"/>
            <person name="Q."/>
            <person name="Ji"/>
            <person name="C."/>
            <person name="Jin"/>
            <person name="Y."/>
            <person name="Yue"/>
            <person name="G."/>
            <person name="Liu"/>
            <person name="M."/>
            <person name="Xu"/>
            <person name="J."/>
            <person name="Liu"/>
            <person name="S."/>
            <person name="Jordana"/>
            <person name="J."/>
            <person name="Noce"/>
            <person name="A."/>
            <person name="Amills"/>
            <person name="M."/>
            <person name="Wu"/>
            <person name="D.D."/>
            <person name="Li"/>
            <person name="S."/>
            <person name="Zhou"/>
            <person name="X. and Zhong"/>
            <person name="J."/>
        </authorList>
    </citation>
    <scope>NUCLEOTIDE SEQUENCE [LARGE SCALE GENOMIC DNA]</scope>
</reference>
<dbReference type="InterPro" id="IPR003599">
    <property type="entry name" value="Ig_sub"/>
</dbReference>
<dbReference type="InterPro" id="IPR013783">
    <property type="entry name" value="Ig-like_fold"/>
</dbReference>
<evidence type="ECO:0000256" key="5">
    <source>
        <dbReference type="ARBA" id="ARBA00022729"/>
    </source>
</evidence>
<evidence type="ECO:0000256" key="9">
    <source>
        <dbReference type="ARBA" id="ARBA00023130"/>
    </source>
</evidence>
<dbReference type="FunFam" id="2.60.40.10:FF:001468">
    <property type="entry name" value="ICOS ligand isoform b"/>
    <property type="match status" value="1"/>
</dbReference>
<dbReference type="SMART" id="SM00409">
    <property type="entry name" value="IG"/>
    <property type="match status" value="1"/>
</dbReference>
<evidence type="ECO:0000256" key="1">
    <source>
        <dbReference type="ARBA" id="ARBA00004251"/>
    </source>
</evidence>
<gene>
    <name evidence="21" type="primary">ICOSLG</name>
</gene>
<dbReference type="GO" id="GO:0002250">
    <property type="term" value="P:adaptive immune response"/>
    <property type="evidence" value="ECO:0007669"/>
    <property type="project" value="UniProtKB-KW"/>
</dbReference>
<dbReference type="GO" id="GO:0042104">
    <property type="term" value="P:positive regulation of activated T cell proliferation"/>
    <property type="evidence" value="ECO:0007669"/>
    <property type="project" value="UniProtKB-ARBA"/>
</dbReference>
<comment type="subcellular location">
    <subcellularLocation>
        <location evidence="1">Cell membrane</location>
        <topology evidence="1">Single-pass type I membrane protein</topology>
    </subcellularLocation>
</comment>
<evidence type="ECO:0000256" key="12">
    <source>
        <dbReference type="ARBA" id="ARBA00023180"/>
    </source>
</evidence>
<evidence type="ECO:0000256" key="13">
    <source>
        <dbReference type="ARBA" id="ARBA00023319"/>
    </source>
</evidence>
<dbReference type="GO" id="GO:0042113">
    <property type="term" value="P:B cell activation"/>
    <property type="evidence" value="ECO:0007669"/>
    <property type="project" value="UniProtKB-KW"/>
</dbReference>
<keyword evidence="4" id="KW-0812">Transmembrane</keyword>
<dbReference type="PANTHER" id="PTHR24100:SF151">
    <property type="entry name" value="ICOS LIGAND"/>
    <property type="match status" value="1"/>
</dbReference>
<dbReference type="InterPro" id="IPR036179">
    <property type="entry name" value="Ig-like_dom_sf"/>
</dbReference>
<dbReference type="SUPFAM" id="SSF48726">
    <property type="entry name" value="Immunoglobulin"/>
    <property type="match status" value="2"/>
</dbReference>
<dbReference type="InterPro" id="IPR013106">
    <property type="entry name" value="Ig_V-set"/>
</dbReference>
<evidence type="ECO:0000256" key="3">
    <source>
        <dbReference type="ARBA" id="ARBA00022475"/>
    </source>
</evidence>
<dbReference type="Ensembl" id="ENSEAST00005002296.2">
    <property type="protein sequence ID" value="ENSEASP00005002078.2"/>
    <property type="gene ID" value="ENSEASG00005001644.2"/>
</dbReference>
<evidence type="ECO:0000256" key="16">
    <source>
        <dbReference type="ARBA" id="ARBA00081259"/>
    </source>
</evidence>
<keyword evidence="10" id="KW-0472">Membrane</keyword>
<accession>A0A8C4L3C2</accession>
<dbReference type="InterPro" id="IPR050504">
    <property type="entry name" value="IgSF_BTN/MOG"/>
</dbReference>
<feature type="chain" id="PRO_5040145033" description="ICOS ligand" evidence="19">
    <location>
        <begin position="19"/>
        <end position="392"/>
    </location>
</feature>
<feature type="domain" description="Ig-like" evidence="20">
    <location>
        <begin position="144"/>
        <end position="240"/>
    </location>
</feature>
<reference evidence="21" key="2">
    <citation type="submission" date="2025-08" db="UniProtKB">
        <authorList>
            <consortium name="Ensembl"/>
        </authorList>
    </citation>
    <scope>IDENTIFICATION</scope>
</reference>
<evidence type="ECO:0000256" key="6">
    <source>
        <dbReference type="ARBA" id="ARBA00022859"/>
    </source>
</evidence>
<evidence type="ECO:0000256" key="15">
    <source>
        <dbReference type="ARBA" id="ARBA00080938"/>
    </source>
</evidence>
<comment type="similarity">
    <text evidence="2">Belongs to the immunoglobulin superfamily. BTN/MOG family.</text>
</comment>
<evidence type="ECO:0000256" key="19">
    <source>
        <dbReference type="SAM" id="SignalP"/>
    </source>
</evidence>
<feature type="region of interest" description="Disordered" evidence="18">
    <location>
        <begin position="288"/>
        <end position="308"/>
    </location>
</feature>
<dbReference type="GO" id="GO:0005102">
    <property type="term" value="F:signaling receptor binding"/>
    <property type="evidence" value="ECO:0007669"/>
    <property type="project" value="TreeGrafter"/>
</dbReference>
<dbReference type="PROSITE" id="PS50835">
    <property type="entry name" value="IG_LIKE"/>
    <property type="match status" value="2"/>
</dbReference>
<sequence length="392" mass="43418">MWLRSLRLLLLLFSGLQADVQEKEVRAMVGSNVNLTCIYPEKNSFDLSDLFVYWQISVPGQQETVVAYYLSGNSSTGHHDDHYRHRARLSLEGMKQGDFSLLLSNVTPQDAQKFKCLVFRKSLGPMEILQVVITLNVAANYSMPVVSIPSAPSQDKELTFTCTSTNGYPRPNVYWINKTDNSLLDEALQNNTVSLNERGLYDVVSILKIQWSPNVNVGCCIENVLLHQNLTVSSQTEMLTGTKDSITEKPTETHEERNRALFSILAILAVAVAVATGWMCRSRCPGRSGTGAWQRGPGRSSPVSLPRGEEACGESGLVTGPRPAWLLASSAVCLLARAILDDQEIDVSIFRDSVKPPVRLRVFPTGSLWHGSCPCVYSLTYRHSEHTQSLGR</sequence>
<feature type="signal peptide" evidence="19">
    <location>
        <begin position="1"/>
        <end position="18"/>
    </location>
</feature>
<evidence type="ECO:0000256" key="11">
    <source>
        <dbReference type="ARBA" id="ARBA00023157"/>
    </source>
</evidence>
<dbReference type="GO" id="GO:0050852">
    <property type="term" value="P:T cell receptor signaling pathway"/>
    <property type="evidence" value="ECO:0007669"/>
    <property type="project" value="TreeGrafter"/>
</dbReference>
<keyword evidence="6" id="KW-0391">Immunity</keyword>
<keyword evidence="5 19" id="KW-0732">Signal</keyword>
<dbReference type="GO" id="GO:0009897">
    <property type="term" value="C:external side of plasma membrane"/>
    <property type="evidence" value="ECO:0007669"/>
    <property type="project" value="TreeGrafter"/>
</dbReference>
<feature type="domain" description="Ig-like" evidence="20">
    <location>
        <begin position="30"/>
        <end position="118"/>
    </location>
</feature>
<dbReference type="Pfam" id="PF22705">
    <property type="entry name" value="C2-set_3"/>
    <property type="match status" value="1"/>
</dbReference>
<evidence type="ECO:0000256" key="4">
    <source>
        <dbReference type="ARBA" id="ARBA00022692"/>
    </source>
</evidence>
<evidence type="ECO:0000313" key="21">
    <source>
        <dbReference type="Ensembl" id="ENSEASP00005002078.2"/>
    </source>
</evidence>
<keyword evidence="22" id="KW-1185">Reference proteome</keyword>
<name>A0A8C4L3C2_EQUAS</name>
<proteinExistence type="inferred from homology"/>
<dbReference type="GeneTree" id="ENSGT00940000161590"/>
<evidence type="ECO:0000256" key="17">
    <source>
        <dbReference type="ARBA" id="ARBA00082272"/>
    </source>
</evidence>
<dbReference type="Proteomes" id="UP000694387">
    <property type="component" value="Chromosome 18"/>
</dbReference>
<evidence type="ECO:0000256" key="14">
    <source>
        <dbReference type="ARBA" id="ARBA00068217"/>
    </source>
</evidence>
<evidence type="ECO:0000256" key="18">
    <source>
        <dbReference type="SAM" id="MobiDB-lite"/>
    </source>
</evidence>
<organism evidence="21 22">
    <name type="scientific">Equus asinus</name>
    <name type="common">Donkey</name>
    <name type="synonym">Equus africanus asinus</name>
    <dbReference type="NCBI Taxonomy" id="9793"/>
    <lineage>
        <taxon>Eukaryota</taxon>
        <taxon>Metazoa</taxon>
        <taxon>Chordata</taxon>
        <taxon>Craniata</taxon>
        <taxon>Vertebrata</taxon>
        <taxon>Euteleostomi</taxon>
        <taxon>Mammalia</taxon>
        <taxon>Eutheria</taxon>
        <taxon>Laurasiatheria</taxon>
        <taxon>Perissodactyla</taxon>
        <taxon>Equidae</taxon>
        <taxon>Equus</taxon>
    </lineage>
</organism>
<dbReference type="GO" id="GO:0001817">
    <property type="term" value="P:regulation of cytokine production"/>
    <property type="evidence" value="ECO:0007669"/>
    <property type="project" value="TreeGrafter"/>
</dbReference>
<keyword evidence="3" id="KW-1003">Cell membrane</keyword>
<dbReference type="AlphaFoldDB" id="A0A8C4L3C2"/>
<keyword evidence="9" id="KW-1064">Adaptive immunity</keyword>
<reference evidence="21" key="3">
    <citation type="submission" date="2025-09" db="UniProtKB">
        <authorList>
            <consortium name="Ensembl"/>
        </authorList>
    </citation>
    <scope>IDENTIFICATION</scope>
</reference>
<dbReference type="InterPro" id="IPR007110">
    <property type="entry name" value="Ig-like_dom"/>
</dbReference>
<keyword evidence="8" id="KW-1133">Transmembrane helix</keyword>
<evidence type="ECO:0000259" key="20">
    <source>
        <dbReference type="PROSITE" id="PS50835"/>
    </source>
</evidence>